<dbReference type="AlphaFoldDB" id="A0A183LIH9"/>
<sequence length="89" mass="9889">MKTSTSQNKHGIQSSACMQLDESDFTDDIVLLSHTHKQMKVKTTTVMEASASLGLNILKGKSNILKYNLKNTNPITLDGKTLEQVETYM</sequence>
<evidence type="ECO:0000313" key="1">
    <source>
        <dbReference type="EMBL" id="VDO58604.1"/>
    </source>
</evidence>
<keyword evidence="2" id="KW-1185">Reference proteome</keyword>
<proteinExistence type="predicted"/>
<accession>A0A183LIH9</accession>
<dbReference type="Proteomes" id="UP000277204">
    <property type="component" value="Unassembled WGS sequence"/>
</dbReference>
<reference evidence="1 2" key="1">
    <citation type="submission" date="2018-11" db="EMBL/GenBank/DDBJ databases">
        <authorList>
            <consortium name="Pathogen Informatics"/>
        </authorList>
    </citation>
    <scope>NUCLEOTIDE SEQUENCE [LARGE SCALE GENOMIC DNA]</scope>
    <source>
        <strain evidence="1 2">Zambia</strain>
    </source>
</reference>
<name>A0A183LIH9_9TREM</name>
<organism evidence="1 2">
    <name type="scientific">Schistosoma margrebowiei</name>
    <dbReference type="NCBI Taxonomy" id="48269"/>
    <lineage>
        <taxon>Eukaryota</taxon>
        <taxon>Metazoa</taxon>
        <taxon>Spiralia</taxon>
        <taxon>Lophotrochozoa</taxon>
        <taxon>Platyhelminthes</taxon>
        <taxon>Trematoda</taxon>
        <taxon>Digenea</taxon>
        <taxon>Strigeidida</taxon>
        <taxon>Schistosomatoidea</taxon>
        <taxon>Schistosomatidae</taxon>
        <taxon>Schistosoma</taxon>
    </lineage>
</organism>
<dbReference type="EMBL" id="UZAI01001055">
    <property type="protein sequence ID" value="VDO58604.1"/>
    <property type="molecule type" value="Genomic_DNA"/>
</dbReference>
<protein>
    <submittedName>
        <fullName evidence="1">Uncharacterized protein</fullName>
    </submittedName>
</protein>
<evidence type="ECO:0000313" key="2">
    <source>
        <dbReference type="Proteomes" id="UP000277204"/>
    </source>
</evidence>
<gene>
    <name evidence="1" type="ORF">SMRZ_LOCUS3604</name>
</gene>